<comment type="caution">
    <text evidence="2">The sequence shown here is derived from an EMBL/GenBank/DDBJ whole genome shotgun (WGS) entry which is preliminary data.</text>
</comment>
<dbReference type="PANTHER" id="PTHR34351">
    <property type="entry name" value="SLR1927 PROTEIN-RELATED"/>
    <property type="match status" value="1"/>
</dbReference>
<dbReference type="PANTHER" id="PTHR34351:SF2">
    <property type="entry name" value="DUF58 DOMAIN-CONTAINING PROTEIN"/>
    <property type="match status" value="1"/>
</dbReference>
<dbReference type="Pfam" id="PF01882">
    <property type="entry name" value="DUF58"/>
    <property type="match status" value="1"/>
</dbReference>
<reference evidence="2 3" key="1">
    <citation type="submission" date="2021-03" db="EMBL/GenBank/DDBJ databases">
        <authorList>
            <person name="Grouzdev D.S."/>
        </authorList>
    </citation>
    <scope>NUCLEOTIDE SEQUENCE [LARGE SCALE GENOMIC DNA]</scope>
    <source>
        <strain evidence="2 3">M50-1</strain>
    </source>
</reference>
<proteinExistence type="predicted"/>
<dbReference type="RefSeq" id="WP_135479340.1">
    <property type="nucleotide sequence ID" value="NZ_SIJK02000028.1"/>
</dbReference>
<gene>
    <name evidence="2" type="ORF">EYB53_015495</name>
</gene>
<dbReference type="EMBL" id="SIJK02000028">
    <property type="protein sequence ID" value="MBP1467117.1"/>
    <property type="molecule type" value="Genomic_DNA"/>
</dbReference>
<organism evidence="2 3">
    <name type="scientific">Candidatus Chloroploca mongolica</name>
    <dbReference type="NCBI Taxonomy" id="2528176"/>
    <lineage>
        <taxon>Bacteria</taxon>
        <taxon>Bacillati</taxon>
        <taxon>Chloroflexota</taxon>
        <taxon>Chloroflexia</taxon>
        <taxon>Chloroflexales</taxon>
        <taxon>Chloroflexineae</taxon>
        <taxon>Oscillochloridaceae</taxon>
        <taxon>Candidatus Chloroploca</taxon>
    </lineage>
</organism>
<evidence type="ECO:0000259" key="1">
    <source>
        <dbReference type="Pfam" id="PF01882"/>
    </source>
</evidence>
<evidence type="ECO:0000313" key="2">
    <source>
        <dbReference type="EMBL" id="MBP1467117.1"/>
    </source>
</evidence>
<accession>A0ABS4DCF4</accession>
<evidence type="ECO:0000313" key="3">
    <source>
        <dbReference type="Proteomes" id="UP001193081"/>
    </source>
</evidence>
<feature type="domain" description="DUF58" evidence="1">
    <location>
        <begin position="203"/>
        <end position="321"/>
    </location>
</feature>
<sequence length="394" mass="43709">MFQQATLTLLGLVLLGALIFGQTSLALLTGMLLVTAGLARLWSRWALVRVVYERHLSETRVFPGDELTLTIKVTNRKLLPLASLQVDDELPGNLQIEGGTEPRRLGRSNLLQRRTSLRWYESIVWRYRIRLRARGAYRLGPVQLRSGDPFGLYDCDATLEVFTPLLVYPRFLPVEELGLPARNPLGDLRAPSLLRDPLRTIGVRDYSPTDPLKDVHWAATARTGKLQSRVYEPATSRTLVIFLDLDTFEFYYEGIDPEQVERMISAAATVARLGLEARDPVGLYVNGMPAEHEHMAHLPPGRSPAQFGLMMETLARLTTYSVMPIGRLLNLSTTELPPGATVLLIGCVNSEATRAALLRLRTHGYQVTWLYMGTGQAPVVPGVKIVAGALSCQG</sequence>
<protein>
    <submittedName>
        <fullName evidence="2">DUF58 domain-containing protein</fullName>
    </submittedName>
</protein>
<dbReference type="Proteomes" id="UP001193081">
    <property type="component" value="Unassembled WGS sequence"/>
</dbReference>
<name>A0ABS4DCF4_9CHLR</name>
<dbReference type="InterPro" id="IPR002881">
    <property type="entry name" value="DUF58"/>
</dbReference>
<keyword evidence="3" id="KW-1185">Reference proteome</keyword>